<dbReference type="PANTHER" id="PTHR24282">
    <property type="entry name" value="CYTOCHROME P450 FAMILY MEMBER"/>
    <property type="match status" value="1"/>
</dbReference>
<keyword evidence="5" id="KW-0812">Transmembrane</keyword>
<dbReference type="InterPro" id="IPR002402">
    <property type="entry name" value="Cyt_P450_E_grp-II"/>
</dbReference>
<keyword evidence="10" id="KW-0503">Monooxygenase</keyword>
<dbReference type="InterPro" id="IPR001128">
    <property type="entry name" value="Cyt_P450"/>
</dbReference>
<dbReference type="Proteomes" id="UP000006729">
    <property type="component" value="Chromosome 6"/>
</dbReference>
<dbReference type="Gene3D" id="1.10.630.10">
    <property type="entry name" value="Cytochrome P450"/>
    <property type="match status" value="1"/>
</dbReference>
<dbReference type="InterPro" id="IPR050665">
    <property type="entry name" value="Cytochrome_P450_Monooxygen"/>
</dbReference>
<keyword evidence="6" id="KW-0479">Metal-binding</keyword>
<comment type="subcellular location">
    <subcellularLocation>
        <location evidence="2">Membrane</location>
        <topology evidence="2">Single-pass membrane protein</topology>
    </subcellularLocation>
</comment>
<dbReference type="GO" id="GO:0020037">
    <property type="term" value="F:heme binding"/>
    <property type="evidence" value="ECO:0007669"/>
    <property type="project" value="InterPro"/>
</dbReference>
<keyword evidence="13" id="KW-1185">Reference proteome</keyword>
<dbReference type="AlphaFoldDB" id="U5G7N6"/>
<evidence type="ECO:0000256" key="2">
    <source>
        <dbReference type="ARBA" id="ARBA00004167"/>
    </source>
</evidence>
<evidence type="ECO:0000256" key="7">
    <source>
        <dbReference type="ARBA" id="ARBA00022989"/>
    </source>
</evidence>
<reference evidence="12 13" key="1">
    <citation type="journal article" date="2006" name="Science">
        <title>The genome of black cottonwood, Populus trichocarpa (Torr. &amp; Gray).</title>
        <authorList>
            <person name="Tuskan G.A."/>
            <person name="Difazio S."/>
            <person name="Jansson S."/>
            <person name="Bohlmann J."/>
            <person name="Grigoriev I."/>
            <person name="Hellsten U."/>
            <person name="Putnam N."/>
            <person name="Ralph S."/>
            <person name="Rombauts S."/>
            <person name="Salamov A."/>
            <person name="Schein J."/>
            <person name="Sterck L."/>
            <person name="Aerts A."/>
            <person name="Bhalerao R.R."/>
            <person name="Bhalerao R.P."/>
            <person name="Blaudez D."/>
            <person name="Boerjan W."/>
            <person name="Brun A."/>
            <person name="Brunner A."/>
            <person name="Busov V."/>
            <person name="Campbell M."/>
            <person name="Carlson J."/>
            <person name="Chalot M."/>
            <person name="Chapman J."/>
            <person name="Chen G.L."/>
            <person name="Cooper D."/>
            <person name="Coutinho P.M."/>
            <person name="Couturier J."/>
            <person name="Covert S."/>
            <person name="Cronk Q."/>
            <person name="Cunningham R."/>
            <person name="Davis J."/>
            <person name="Degroeve S."/>
            <person name="Dejardin A."/>
            <person name="Depamphilis C."/>
            <person name="Detter J."/>
            <person name="Dirks B."/>
            <person name="Dubchak I."/>
            <person name="Duplessis S."/>
            <person name="Ehlting J."/>
            <person name="Ellis B."/>
            <person name="Gendler K."/>
            <person name="Goodstein D."/>
            <person name="Gribskov M."/>
            <person name="Grimwood J."/>
            <person name="Groover A."/>
            <person name="Gunter L."/>
            <person name="Hamberger B."/>
            <person name="Heinze B."/>
            <person name="Helariutta Y."/>
            <person name="Henrissat B."/>
            <person name="Holligan D."/>
            <person name="Holt R."/>
            <person name="Huang W."/>
            <person name="Islam-Faridi N."/>
            <person name="Jones S."/>
            <person name="Jones-Rhoades M."/>
            <person name="Jorgensen R."/>
            <person name="Joshi C."/>
            <person name="Kangasjarvi J."/>
            <person name="Karlsson J."/>
            <person name="Kelleher C."/>
            <person name="Kirkpatrick R."/>
            <person name="Kirst M."/>
            <person name="Kohler A."/>
            <person name="Kalluri U."/>
            <person name="Larimer F."/>
            <person name="Leebens-Mack J."/>
            <person name="Leple J.C."/>
            <person name="Locascio P."/>
            <person name="Lou Y."/>
            <person name="Lucas S."/>
            <person name="Martin F."/>
            <person name="Montanini B."/>
            <person name="Napoli C."/>
            <person name="Nelson D.R."/>
            <person name="Nelson C."/>
            <person name="Nieminen K."/>
            <person name="Nilsson O."/>
            <person name="Pereda V."/>
            <person name="Peter G."/>
            <person name="Philippe R."/>
            <person name="Pilate G."/>
            <person name="Poliakov A."/>
            <person name="Razumovskaya J."/>
            <person name="Richardson P."/>
            <person name="Rinaldi C."/>
            <person name="Ritland K."/>
            <person name="Rouze P."/>
            <person name="Ryaboy D."/>
            <person name="Schmutz J."/>
            <person name="Schrader J."/>
            <person name="Segerman B."/>
            <person name="Shin H."/>
            <person name="Siddiqui A."/>
            <person name="Sterky F."/>
            <person name="Terry A."/>
            <person name="Tsai C.J."/>
            <person name="Uberbacher E."/>
            <person name="Unneberg P."/>
            <person name="Vahala J."/>
            <person name="Wall K."/>
            <person name="Wessler S."/>
            <person name="Yang G."/>
            <person name="Yin T."/>
            <person name="Douglas C."/>
            <person name="Marra M."/>
            <person name="Sandberg G."/>
            <person name="Van de Peer Y."/>
            <person name="Rokhsar D."/>
        </authorList>
    </citation>
    <scope>NUCLEOTIDE SEQUENCE [LARGE SCALE GENOMIC DNA]</scope>
    <source>
        <strain evidence="13">cv. Nisqually</strain>
    </source>
</reference>
<comment type="cofactor">
    <cofactor evidence="1">
        <name>heme</name>
        <dbReference type="ChEBI" id="CHEBI:30413"/>
    </cofactor>
</comment>
<evidence type="ECO:0000256" key="11">
    <source>
        <dbReference type="ARBA" id="ARBA00023136"/>
    </source>
</evidence>
<name>U5G7N6_POPTR</name>
<keyword evidence="9" id="KW-0408">Iron</keyword>
<evidence type="ECO:0000256" key="10">
    <source>
        <dbReference type="ARBA" id="ARBA00023033"/>
    </source>
</evidence>
<dbReference type="SUPFAM" id="SSF48264">
    <property type="entry name" value="Cytochrome P450"/>
    <property type="match status" value="1"/>
</dbReference>
<keyword evidence="8" id="KW-0560">Oxidoreductase</keyword>
<evidence type="ECO:0000313" key="13">
    <source>
        <dbReference type="Proteomes" id="UP000006729"/>
    </source>
</evidence>
<evidence type="ECO:0000256" key="8">
    <source>
        <dbReference type="ARBA" id="ARBA00023002"/>
    </source>
</evidence>
<protein>
    <submittedName>
        <fullName evidence="12">Uncharacterized protein</fullName>
    </submittedName>
</protein>
<dbReference type="GO" id="GO:0016020">
    <property type="term" value="C:membrane"/>
    <property type="evidence" value="ECO:0007669"/>
    <property type="project" value="UniProtKB-SubCell"/>
</dbReference>
<dbReference type="InterPro" id="IPR036396">
    <property type="entry name" value="Cyt_P450_sf"/>
</dbReference>
<dbReference type="GO" id="GO:0005506">
    <property type="term" value="F:iron ion binding"/>
    <property type="evidence" value="ECO:0007669"/>
    <property type="project" value="InterPro"/>
</dbReference>
<dbReference type="Pfam" id="PF00067">
    <property type="entry name" value="p450"/>
    <property type="match status" value="1"/>
</dbReference>
<dbReference type="HOGENOM" id="CLU_1386252_0_0_1"/>
<keyword evidence="4" id="KW-0349">Heme</keyword>
<dbReference type="EMBL" id="CM009295">
    <property type="protein sequence ID" value="PNT31682.1"/>
    <property type="molecule type" value="Genomic_DNA"/>
</dbReference>
<sequence length="197" mass="22842">MFWAGMTPRLVVMDPELMKEILSNKLGHFGKPPLNPLILILSKGLACQEGEGWARHRRIINPAFHLEKLLMIPAFSISCSKMIEQWKKMVNHQESCEVDVWPELQKLTLDIISRAAFGSNYEEGKRLFELQKELILFGFGSYADLVHSRFQICSDKKESKKEIEQRDHIKLKESLSYVPILFFKMHVLKKPSRRSAS</sequence>
<accession>U5G7N6</accession>
<proteinExistence type="inferred from homology"/>
<dbReference type="PRINTS" id="PR00464">
    <property type="entry name" value="EP450II"/>
</dbReference>
<evidence type="ECO:0000256" key="5">
    <source>
        <dbReference type="ARBA" id="ARBA00022692"/>
    </source>
</evidence>
<keyword evidence="7" id="KW-1133">Transmembrane helix</keyword>
<evidence type="ECO:0000256" key="4">
    <source>
        <dbReference type="ARBA" id="ARBA00022617"/>
    </source>
</evidence>
<evidence type="ECO:0000256" key="1">
    <source>
        <dbReference type="ARBA" id="ARBA00001971"/>
    </source>
</evidence>
<evidence type="ECO:0000256" key="6">
    <source>
        <dbReference type="ARBA" id="ARBA00022723"/>
    </source>
</evidence>
<gene>
    <name evidence="12" type="ORF">POPTR_006G143600</name>
</gene>
<organism evidence="12 13">
    <name type="scientific">Populus trichocarpa</name>
    <name type="common">Western balsam poplar</name>
    <name type="synonym">Populus balsamifera subsp. trichocarpa</name>
    <dbReference type="NCBI Taxonomy" id="3694"/>
    <lineage>
        <taxon>Eukaryota</taxon>
        <taxon>Viridiplantae</taxon>
        <taxon>Streptophyta</taxon>
        <taxon>Embryophyta</taxon>
        <taxon>Tracheophyta</taxon>
        <taxon>Spermatophyta</taxon>
        <taxon>Magnoliopsida</taxon>
        <taxon>eudicotyledons</taxon>
        <taxon>Gunneridae</taxon>
        <taxon>Pentapetalae</taxon>
        <taxon>rosids</taxon>
        <taxon>fabids</taxon>
        <taxon>Malpighiales</taxon>
        <taxon>Salicaceae</taxon>
        <taxon>Saliceae</taxon>
        <taxon>Populus</taxon>
    </lineage>
</organism>
<dbReference type="InParanoid" id="U5G7N6"/>
<dbReference type="GO" id="GO:0004497">
    <property type="term" value="F:monooxygenase activity"/>
    <property type="evidence" value="ECO:0007669"/>
    <property type="project" value="UniProtKB-KW"/>
</dbReference>
<evidence type="ECO:0000256" key="9">
    <source>
        <dbReference type="ARBA" id="ARBA00023004"/>
    </source>
</evidence>
<dbReference type="eggNOG" id="KOG0157">
    <property type="taxonomic scope" value="Eukaryota"/>
</dbReference>
<keyword evidence="11" id="KW-0472">Membrane</keyword>
<evidence type="ECO:0000313" key="12">
    <source>
        <dbReference type="EMBL" id="PNT31682.1"/>
    </source>
</evidence>
<dbReference type="GO" id="GO:0016705">
    <property type="term" value="F:oxidoreductase activity, acting on paired donors, with incorporation or reduction of molecular oxygen"/>
    <property type="evidence" value="ECO:0007669"/>
    <property type="project" value="InterPro"/>
</dbReference>
<evidence type="ECO:0000256" key="3">
    <source>
        <dbReference type="ARBA" id="ARBA00010617"/>
    </source>
</evidence>
<comment type="similarity">
    <text evidence="3">Belongs to the cytochrome P450 family.</text>
</comment>
<dbReference type="PANTHER" id="PTHR24282:SF94">
    <property type="entry name" value="CYTOCHROME P450 72C1"/>
    <property type="match status" value="1"/>
</dbReference>